<feature type="region of interest" description="Disordered" evidence="9">
    <location>
        <begin position="1167"/>
        <end position="1207"/>
    </location>
</feature>
<feature type="compositionally biased region" description="Basic and acidic residues" evidence="9">
    <location>
        <begin position="90"/>
        <end position="103"/>
    </location>
</feature>
<reference evidence="12 13" key="1">
    <citation type="submission" date="2021-03" db="EMBL/GenBank/DDBJ databases">
        <title>Sequencing the genomes of 1000 actinobacteria strains.</title>
        <authorList>
            <person name="Klenk H.-P."/>
        </authorList>
    </citation>
    <scope>NUCLEOTIDE SEQUENCE [LARGE SCALE GENOMIC DNA]</scope>
    <source>
        <strain evidence="12 13">DSM 14564</strain>
    </source>
</reference>
<dbReference type="InterPro" id="IPR027417">
    <property type="entry name" value="P-loop_NTPase"/>
</dbReference>
<evidence type="ECO:0000256" key="8">
    <source>
        <dbReference type="ARBA" id="ARBA00023235"/>
    </source>
</evidence>
<keyword evidence="5" id="KW-0067">ATP-binding</keyword>
<dbReference type="Pfam" id="PF19306">
    <property type="entry name" value="WHD_Lhr"/>
    <property type="match status" value="1"/>
</dbReference>
<dbReference type="PANTHER" id="PTHR47962">
    <property type="entry name" value="ATP-DEPENDENT HELICASE LHR-RELATED-RELATED"/>
    <property type="match status" value="1"/>
</dbReference>
<dbReference type="GO" id="GO:0016787">
    <property type="term" value="F:hydrolase activity"/>
    <property type="evidence" value="ECO:0007669"/>
    <property type="project" value="UniProtKB-KW"/>
</dbReference>
<evidence type="ECO:0000256" key="3">
    <source>
        <dbReference type="ARBA" id="ARBA00022801"/>
    </source>
</evidence>
<dbReference type="SMART" id="SM00487">
    <property type="entry name" value="DEXDc"/>
    <property type="match status" value="1"/>
</dbReference>
<dbReference type="InterPro" id="IPR055368">
    <property type="entry name" value="WH3_Lhr"/>
</dbReference>
<dbReference type="Pfam" id="PF00270">
    <property type="entry name" value="DEAD"/>
    <property type="match status" value="1"/>
</dbReference>
<feature type="region of interest" description="Disordered" evidence="9">
    <location>
        <begin position="74"/>
        <end position="103"/>
    </location>
</feature>
<evidence type="ECO:0000259" key="10">
    <source>
        <dbReference type="PROSITE" id="PS51192"/>
    </source>
</evidence>
<dbReference type="Pfam" id="PF23236">
    <property type="entry name" value="WHD_2nd_Lhr"/>
    <property type="match status" value="1"/>
</dbReference>
<organism evidence="12 13">
    <name type="scientific">Brachybacterium fresconis</name>
    <dbReference type="NCBI Taxonomy" id="173363"/>
    <lineage>
        <taxon>Bacteria</taxon>
        <taxon>Bacillati</taxon>
        <taxon>Actinomycetota</taxon>
        <taxon>Actinomycetes</taxon>
        <taxon>Micrococcales</taxon>
        <taxon>Dermabacteraceae</taxon>
        <taxon>Brachybacterium</taxon>
    </lineage>
</organism>
<evidence type="ECO:0000256" key="2">
    <source>
        <dbReference type="ARBA" id="ARBA00022763"/>
    </source>
</evidence>
<keyword evidence="4" id="KW-0347">Helicase</keyword>
<protein>
    <submittedName>
        <fullName evidence="12">ATP-dependent Lhr-like helicase</fullName>
        <ecNumber evidence="12">3.6.4.-</ecNumber>
    </submittedName>
</protein>
<evidence type="ECO:0000256" key="7">
    <source>
        <dbReference type="ARBA" id="ARBA00023204"/>
    </source>
</evidence>
<evidence type="ECO:0000256" key="4">
    <source>
        <dbReference type="ARBA" id="ARBA00022806"/>
    </source>
</evidence>
<evidence type="ECO:0000259" key="11">
    <source>
        <dbReference type="PROSITE" id="PS51194"/>
    </source>
</evidence>
<dbReference type="SUPFAM" id="SSF52540">
    <property type="entry name" value="P-loop containing nucleoside triphosphate hydrolases"/>
    <property type="match status" value="1"/>
</dbReference>
<feature type="domain" description="Helicase ATP-binding" evidence="10">
    <location>
        <begin position="36"/>
        <end position="254"/>
    </location>
</feature>
<dbReference type="EC" id="3.6.4.-" evidence="12"/>
<dbReference type="InterPro" id="IPR014001">
    <property type="entry name" value="Helicase_ATP-bd"/>
</dbReference>
<keyword evidence="6" id="KW-0238">DNA-binding</keyword>
<evidence type="ECO:0000256" key="6">
    <source>
        <dbReference type="ARBA" id="ARBA00023125"/>
    </source>
</evidence>
<keyword evidence="3 12" id="KW-0378">Hydrolase</keyword>
<dbReference type="InterPro" id="IPR045628">
    <property type="entry name" value="Lhr_WH_dom"/>
</dbReference>
<dbReference type="InterPro" id="IPR013701">
    <property type="entry name" value="Lhr-like_DEAD/DEAH_assoc"/>
</dbReference>
<evidence type="ECO:0000313" key="13">
    <source>
        <dbReference type="Proteomes" id="UP000698222"/>
    </source>
</evidence>
<keyword evidence="2" id="KW-0227">DNA damage</keyword>
<feature type="compositionally biased region" description="Low complexity" evidence="9">
    <location>
        <begin position="77"/>
        <end position="89"/>
    </location>
</feature>
<proteinExistence type="predicted"/>
<dbReference type="InterPro" id="IPR055369">
    <property type="entry name" value="WH2_Lhr"/>
</dbReference>
<dbReference type="RefSeq" id="WP_209888045.1">
    <property type="nucleotide sequence ID" value="NZ_BAAAJV010000002.1"/>
</dbReference>
<dbReference type="InterPro" id="IPR011545">
    <property type="entry name" value="DEAD/DEAH_box_helicase_dom"/>
</dbReference>
<gene>
    <name evidence="12" type="ORF">JOF44_000983</name>
</gene>
<evidence type="ECO:0000256" key="1">
    <source>
        <dbReference type="ARBA" id="ARBA00022741"/>
    </source>
</evidence>
<dbReference type="Pfam" id="PF08494">
    <property type="entry name" value="DEAD_assoc"/>
    <property type="match status" value="1"/>
</dbReference>
<dbReference type="PANTHER" id="PTHR47962:SF5">
    <property type="entry name" value="ATP-DEPENDENT HELICASE LHR-RELATED"/>
    <property type="match status" value="1"/>
</dbReference>
<dbReference type="Pfam" id="PF23235">
    <property type="entry name" value="WHD_3rd_Lhr"/>
    <property type="match status" value="1"/>
</dbReference>
<keyword evidence="1" id="KW-0547">Nucleotide-binding</keyword>
<feature type="region of interest" description="Disordered" evidence="9">
    <location>
        <begin position="1356"/>
        <end position="1386"/>
    </location>
</feature>
<dbReference type="Gene3D" id="3.40.50.300">
    <property type="entry name" value="P-loop containing nucleotide triphosphate hydrolases"/>
    <property type="match status" value="2"/>
</dbReference>
<keyword evidence="13" id="KW-1185">Reference proteome</keyword>
<evidence type="ECO:0000256" key="9">
    <source>
        <dbReference type="SAM" id="MobiDB-lite"/>
    </source>
</evidence>
<feature type="compositionally biased region" description="Basic and acidic residues" evidence="9">
    <location>
        <begin position="1177"/>
        <end position="1196"/>
    </location>
</feature>
<dbReference type="InterPro" id="IPR001650">
    <property type="entry name" value="Helicase_C-like"/>
</dbReference>
<evidence type="ECO:0000256" key="5">
    <source>
        <dbReference type="ARBA" id="ARBA00022840"/>
    </source>
</evidence>
<feature type="domain" description="Helicase C-terminal" evidence="11">
    <location>
        <begin position="305"/>
        <end position="496"/>
    </location>
</feature>
<dbReference type="SMART" id="SM00490">
    <property type="entry name" value="HELICc"/>
    <property type="match status" value="1"/>
</dbReference>
<dbReference type="PROSITE" id="PS51192">
    <property type="entry name" value="HELICASE_ATP_BIND_1"/>
    <property type="match status" value="1"/>
</dbReference>
<dbReference type="InterPro" id="IPR055367">
    <property type="entry name" value="WH4_Lhr"/>
</dbReference>
<feature type="compositionally biased region" description="Basic residues" evidence="9">
    <location>
        <begin position="1372"/>
        <end position="1386"/>
    </location>
</feature>
<sequence>MSTSPAPALPTSLHPATRDWFSRELGLPTPVQLGAWEAISDGEDALVIAPTGSGKTLAAFLRALDDLMFAPETTGISDSPVAASSSAAADARDDARPEQRPGERTRVLYISPMKALGVDVERNLRRPLAGIPDRAAARGDEAAPVRVGVRSGDTTPAERRRLISHPPDILITTPESLFLMLTSAARETLVDVETVIVDEVHAIAGGKRGVHLALSLARLDALITGAGRTPTRRRPQRLGLSATVEPPEEVARFLSPTGDPARVVAPAGTKQWDLGVTVPVPDMDDVVPPSDAIDDEDVEGTLWPHVERAVLAEVEAHRSTIVFSNSRRQAERLTDRLNALHRRRSPAPAPAPEEVGEDTAVVADTDEDSAVETESSAVEAGAAEIARVHHGSMSKEARRRTEDLLKAGVLRCVVATSTLELGIDMGAVDAVVQVSSPFDVASLLQRVGRAGHGVGDVSRGRLHPLHPLDVVHSALLVREALAGRLEPLEVPRNALDVLAQHTLSAAALEELEVEGWLEVVRSAAPYAELPRSAFDAVVDMLSGRYPSTAFSELRPRLVHDRARGVLSARPGVQRLVVTNAGTIPDRGLFPVFLAAGAEQARRVGELDEEMVYESRRGDVITLGTSSWRIEEITHERVTVSPAPGFSGRIPFWHGDGAMRPATLGRAIGAYLDQIAGQDAPERERDLVELGLDEDARAQVHLLLERQLQSAGVVPGGSRLVLERFVDDLGDWRIVVHCPLGRRVTAPWALAISDRLQEAGTTQVQVVASDDGIVLRLPQGSAAPTAQLVLFSSEVIEQTVQHLVGSSALFAARFRECSARALLLPRRVPTSRAPLWQQRQRSATLLDAARDHADFPMMLEAARECLLDEYDLPALTRLLSELETGRVEVVEVDVDQPSPIARAVMFGYEGQFIYDADAPLAERRTAALTLDQSVLAELLGTVSLRELLMPAAIAQVSADAQLLSPERAIRDGEDLADALRRLGPLTSAQVLARFGPADGAVDPDAARRAIARLTDSGRVLPLRWHEEDHLALVEEVGLWRDAAGDQVLPHGAEASLDPAVLGQVPDAAEQVVARWARCRGPFTVEDMIEDLPLPPATARAALAELSARRVLAKGAFLPGRESEEWVDAGILRRIRRVSLAAARQDIAPVTPEAFTAFTLDWHGIGGVTDGSGSADGPGARDGREAADGRGAADERAAAPHGIAGAEDPDEAAEALADVVDQLTGVEAPLDVWREDLLPVRLGPSAPRLLEDALGRGEVLVTARGSGSTEPMVRLHLADALALGLDREQLEGTRSALAADSLAHEVLEALEDAVGPVRLQDLAAAVRRRREEESLSLAQVADALQQLALAGLAGPDSLAALPGRSPSTRSTPAPRRRGGSASRRGRRGAARLSASLLRAETEDSALASLTGPAALGRWSAVRVPTVDPSARRAARVALLVDRHGLLTRGAVASEGVPGGWSSVFRELADLEDSGAVRRGYFVEGLGAAQFAQTAAVDRLRTAPGQDRAVVLSVIDPASPFGTVLPWPETDSGSRPQRRAGAHVVVTGGRAAAYLESGGKSLLWWSPTEVDVEDEVASALASAAAAGRLGRVSLERIDGLALTTAEAKQPPSMRRAVQALQRAGFTRSPRSLRFHGR</sequence>
<keyword evidence="8" id="KW-0413">Isomerase</keyword>
<name>A0ABS4YHT0_9MICO</name>
<keyword evidence="7" id="KW-0234">DNA repair</keyword>
<dbReference type="EMBL" id="JAGIOC010000001">
    <property type="protein sequence ID" value="MBP2408080.1"/>
    <property type="molecule type" value="Genomic_DNA"/>
</dbReference>
<feature type="compositionally biased region" description="Low complexity" evidence="9">
    <location>
        <begin position="1360"/>
        <end position="1371"/>
    </location>
</feature>
<dbReference type="PROSITE" id="PS51194">
    <property type="entry name" value="HELICASE_CTER"/>
    <property type="match status" value="1"/>
</dbReference>
<comment type="caution">
    <text evidence="12">The sequence shown here is derived from an EMBL/GenBank/DDBJ whole genome shotgun (WGS) entry which is preliminary data.</text>
</comment>
<evidence type="ECO:0000313" key="12">
    <source>
        <dbReference type="EMBL" id="MBP2408080.1"/>
    </source>
</evidence>
<dbReference type="Pfam" id="PF00271">
    <property type="entry name" value="Helicase_C"/>
    <property type="match status" value="1"/>
</dbReference>
<dbReference type="Proteomes" id="UP000698222">
    <property type="component" value="Unassembled WGS sequence"/>
</dbReference>
<dbReference type="Pfam" id="PF23234">
    <property type="entry name" value="WHD_4th_Lhr"/>
    <property type="match status" value="1"/>
</dbReference>
<accession>A0ABS4YHT0</accession>
<dbReference type="InterPro" id="IPR052511">
    <property type="entry name" value="ATP-dep_Helicase"/>
</dbReference>